<dbReference type="Proteomes" id="UP000805193">
    <property type="component" value="Unassembled WGS sequence"/>
</dbReference>
<accession>A0AC60QME2</accession>
<organism evidence="1 2">
    <name type="scientific">Ixodes persulcatus</name>
    <name type="common">Taiga tick</name>
    <dbReference type="NCBI Taxonomy" id="34615"/>
    <lineage>
        <taxon>Eukaryota</taxon>
        <taxon>Metazoa</taxon>
        <taxon>Ecdysozoa</taxon>
        <taxon>Arthropoda</taxon>
        <taxon>Chelicerata</taxon>
        <taxon>Arachnida</taxon>
        <taxon>Acari</taxon>
        <taxon>Parasitiformes</taxon>
        <taxon>Ixodida</taxon>
        <taxon>Ixodoidea</taxon>
        <taxon>Ixodidae</taxon>
        <taxon>Ixodinae</taxon>
        <taxon>Ixodes</taxon>
    </lineage>
</organism>
<proteinExistence type="predicted"/>
<name>A0AC60QME2_IXOPE</name>
<dbReference type="EMBL" id="JABSTQ010008073">
    <property type="protein sequence ID" value="KAG0434918.1"/>
    <property type="molecule type" value="Genomic_DNA"/>
</dbReference>
<sequence length="149" mass="16748">MASAFLQPPPPFEPSDNPAIAREEWRAAFTIYEMAIEFTEKPDAARKALLLHVLGPGTRCIQQTFPEVNRSDSVAAILQQFDDLYMPYKSVTQAMAMFDTVVQQPGQTIDDFVTALKLQACKSEFGPQKNRLLSNRIIVSIRDDALQEQ</sequence>
<gene>
    <name evidence="1" type="ORF">HPB47_018785</name>
</gene>
<evidence type="ECO:0000313" key="2">
    <source>
        <dbReference type="Proteomes" id="UP000805193"/>
    </source>
</evidence>
<protein>
    <submittedName>
        <fullName evidence="1">Uncharacterized protein</fullName>
    </submittedName>
</protein>
<evidence type="ECO:0000313" key="1">
    <source>
        <dbReference type="EMBL" id="KAG0434918.1"/>
    </source>
</evidence>
<comment type="caution">
    <text evidence="1">The sequence shown here is derived from an EMBL/GenBank/DDBJ whole genome shotgun (WGS) entry which is preliminary data.</text>
</comment>
<reference evidence="1 2" key="1">
    <citation type="journal article" date="2020" name="Cell">
        <title>Large-Scale Comparative Analyses of Tick Genomes Elucidate Their Genetic Diversity and Vector Capacities.</title>
        <authorList>
            <consortium name="Tick Genome and Microbiome Consortium (TIGMIC)"/>
            <person name="Jia N."/>
            <person name="Wang J."/>
            <person name="Shi W."/>
            <person name="Du L."/>
            <person name="Sun Y."/>
            <person name="Zhan W."/>
            <person name="Jiang J.F."/>
            <person name="Wang Q."/>
            <person name="Zhang B."/>
            <person name="Ji P."/>
            <person name="Bell-Sakyi L."/>
            <person name="Cui X.M."/>
            <person name="Yuan T.T."/>
            <person name="Jiang B.G."/>
            <person name="Yang W.F."/>
            <person name="Lam T.T."/>
            <person name="Chang Q.C."/>
            <person name="Ding S.J."/>
            <person name="Wang X.J."/>
            <person name="Zhu J.G."/>
            <person name="Ruan X.D."/>
            <person name="Zhao L."/>
            <person name="Wei J.T."/>
            <person name="Ye R.Z."/>
            <person name="Que T.C."/>
            <person name="Du C.H."/>
            <person name="Zhou Y.H."/>
            <person name="Cheng J.X."/>
            <person name="Dai P.F."/>
            <person name="Guo W.B."/>
            <person name="Han X.H."/>
            <person name="Huang E.J."/>
            <person name="Li L.F."/>
            <person name="Wei W."/>
            <person name="Gao Y.C."/>
            <person name="Liu J.Z."/>
            <person name="Shao H.Z."/>
            <person name="Wang X."/>
            <person name="Wang C.C."/>
            <person name="Yang T.C."/>
            <person name="Huo Q.B."/>
            <person name="Li W."/>
            <person name="Chen H.Y."/>
            <person name="Chen S.E."/>
            <person name="Zhou L.G."/>
            <person name="Ni X.B."/>
            <person name="Tian J.H."/>
            <person name="Sheng Y."/>
            <person name="Liu T."/>
            <person name="Pan Y.S."/>
            <person name="Xia L.Y."/>
            <person name="Li J."/>
            <person name="Zhao F."/>
            <person name="Cao W.C."/>
        </authorList>
    </citation>
    <scope>NUCLEOTIDE SEQUENCE [LARGE SCALE GENOMIC DNA]</scope>
    <source>
        <strain evidence="1">Iper-2018</strain>
    </source>
</reference>
<keyword evidence="2" id="KW-1185">Reference proteome</keyword>